<sequence>MEVQVVTDVLAKNDAIADTLQRTFAEKGIFVFNLLGSPGAGKTSLLEATLTELSKTYRLAVIEGDLYTDKDADRIERLGVPVLQINTVGGCHLDAAMIEKAVAAMDLDALDMIIIENVGNLVCPAEFAIGEAMKVTVLSVTEGEDKPLKYPLIFKESAAVLLNKVDLLPYIPFDKEKAIADIHMLHPQAAVFEVSCTSKTGLDAWIAWLSERIEAQRKGAACKD</sequence>
<dbReference type="EMBL" id="JACJLA010000006">
    <property type="protein sequence ID" value="MBM6912554.1"/>
    <property type="molecule type" value="Genomic_DNA"/>
</dbReference>
<keyword evidence="5" id="KW-0378">Hydrolase</keyword>
<proteinExistence type="inferred from homology"/>
<evidence type="ECO:0000313" key="9">
    <source>
        <dbReference type="EMBL" id="MBM6912554.1"/>
    </source>
</evidence>
<dbReference type="Gene3D" id="3.40.50.300">
    <property type="entry name" value="P-loop containing nucleotide triphosphate hydrolases"/>
    <property type="match status" value="1"/>
</dbReference>
<dbReference type="NCBIfam" id="TIGR00073">
    <property type="entry name" value="hypB"/>
    <property type="match status" value="1"/>
</dbReference>
<gene>
    <name evidence="9" type="primary">hypB</name>
    <name evidence="9" type="ORF">H6A01_04355</name>
</gene>
<evidence type="ECO:0000256" key="2">
    <source>
        <dbReference type="ARBA" id="ARBA00022596"/>
    </source>
</evidence>
<dbReference type="InterPro" id="IPR003495">
    <property type="entry name" value="CobW/HypB/UreG_nucleotide-bd"/>
</dbReference>
<keyword evidence="7" id="KW-0342">GTP-binding</keyword>
<evidence type="ECO:0000256" key="6">
    <source>
        <dbReference type="ARBA" id="ARBA00022833"/>
    </source>
</evidence>
<reference evidence="9 10" key="1">
    <citation type="journal article" date="2021" name="Sci. Rep.">
        <title>The distribution of antibiotic resistance genes in chicken gut microbiota commensals.</title>
        <authorList>
            <person name="Juricova H."/>
            <person name="Matiasovicova J."/>
            <person name="Kubasova T."/>
            <person name="Cejkova D."/>
            <person name="Rychlik I."/>
        </authorList>
    </citation>
    <scope>NUCLEOTIDE SEQUENCE [LARGE SCALE GENOMIC DNA]</scope>
    <source>
        <strain evidence="9 10">An537</strain>
    </source>
</reference>
<evidence type="ECO:0000313" key="10">
    <source>
        <dbReference type="Proteomes" id="UP000707138"/>
    </source>
</evidence>
<keyword evidence="3" id="KW-0479">Metal-binding</keyword>
<dbReference type="Proteomes" id="UP000707138">
    <property type="component" value="Unassembled WGS sequence"/>
</dbReference>
<keyword evidence="6" id="KW-0862">Zinc</keyword>
<accession>A0ABS2GEH8</accession>
<evidence type="ECO:0000256" key="7">
    <source>
        <dbReference type="ARBA" id="ARBA00023134"/>
    </source>
</evidence>
<dbReference type="CDD" id="cd05390">
    <property type="entry name" value="HypB"/>
    <property type="match status" value="1"/>
</dbReference>
<dbReference type="PANTHER" id="PTHR30134:SF2">
    <property type="entry name" value="HYDROGENASE MATURATION FACTOR HYPB"/>
    <property type="match status" value="1"/>
</dbReference>
<evidence type="ECO:0000256" key="3">
    <source>
        <dbReference type="ARBA" id="ARBA00022723"/>
    </source>
</evidence>
<keyword evidence="2" id="KW-0533">Nickel</keyword>
<comment type="caution">
    <text evidence="9">The sequence shown here is derived from an EMBL/GenBank/DDBJ whole genome shotgun (WGS) entry which is preliminary data.</text>
</comment>
<dbReference type="Pfam" id="PF02492">
    <property type="entry name" value="cobW"/>
    <property type="match status" value="1"/>
</dbReference>
<evidence type="ECO:0000256" key="5">
    <source>
        <dbReference type="ARBA" id="ARBA00022801"/>
    </source>
</evidence>
<evidence type="ECO:0000256" key="4">
    <source>
        <dbReference type="ARBA" id="ARBA00022741"/>
    </source>
</evidence>
<dbReference type="PANTHER" id="PTHR30134">
    <property type="entry name" value="HYDROGENASE PROTEIN ASSEMBLY PROTEIN, NICKEL CHAPERONE"/>
    <property type="match status" value="1"/>
</dbReference>
<dbReference type="PIRSF" id="PIRSF005624">
    <property type="entry name" value="Ni-bind_GTPase"/>
    <property type="match status" value="1"/>
</dbReference>
<organism evidence="9 10">
    <name type="scientific">Veillonella magna</name>
    <dbReference type="NCBI Taxonomy" id="464322"/>
    <lineage>
        <taxon>Bacteria</taxon>
        <taxon>Bacillati</taxon>
        <taxon>Bacillota</taxon>
        <taxon>Negativicutes</taxon>
        <taxon>Veillonellales</taxon>
        <taxon>Veillonellaceae</taxon>
        <taxon>Veillonella</taxon>
    </lineage>
</organism>
<dbReference type="RefSeq" id="WP_205087659.1">
    <property type="nucleotide sequence ID" value="NZ_JACJLA010000006.1"/>
</dbReference>
<keyword evidence="4" id="KW-0547">Nucleotide-binding</keyword>
<feature type="domain" description="CobW/HypB/UreG nucleotide-binding" evidence="8">
    <location>
        <begin position="31"/>
        <end position="192"/>
    </location>
</feature>
<name>A0ABS2GEH8_9FIRM</name>
<evidence type="ECO:0000256" key="1">
    <source>
        <dbReference type="ARBA" id="ARBA00006211"/>
    </source>
</evidence>
<dbReference type="InterPro" id="IPR004392">
    <property type="entry name" value="Hyd_mat_HypB"/>
</dbReference>
<evidence type="ECO:0000259" key="8">
    <source>
        <dbReference type="Pfam" id="PF02492"/>
    </source>
</evidence>
<dbReference type="SUPFAM" id="SSF52540">
    <property type="entry name" value="P-loop containing nucleoside triphosphate hydrolases"/>
    <property type="match status" value="1"/>
</dbReference>
<keyword evidence="10" id="KW-1185">Reference proteome</keyword>
<dbReference type="InterPro" id="IPR027417">
    <property type="entry name" value="P-loop_NTPase"/>
</dbReference>
<comment type="similarity">
    <text evidence="1">Belongs to the SIMIBI class G3E GTPase family. HypB/HupM subfamily.</text>
</comment>
<protein>
    <submittedName>
        <fullName evidence="9">Hydrogenase nickel incorporation protein HypB</fullName>
    </submittedName>
</protein>